<proteinExistence type="predicted"/>
<name>A0A1Y2CC19_9FUNG</name>
<keyword evidence="2" id="KW-1185">Reference proteome</keyword>
<sequence length="376" mass="43840">MGNSEAYEQVYSTYLEKQKKFKNLVKSVQYHLNLKEYKKQGYSFGEFVKMKWNISKAQAYRYLISAKVLDQLEEFDIQPSYERLCRSLHSYAKTTQQIKLLWSTIINKVGTSPDNISSLLVSKTWKELCNDSRYSHICHYEEILIDNIEKTLNRYSNSMKYKQINLKHANNINTSYNYNNNFNINNNMTSINNNKSFNQIQDKNGIYDSNSNNNNNNNNNSKWSIICITDINNINNNNYSNNNNNDYVNNQQDDYQNYSTISYFSSPISSEYPNHSLKNNQYIIYNNPVINNGNTQKSNLLSPTNNSISFTNYNNDINNVNQNNIPITITATTYVDTTPQYLSTPKADQIQKPVSFVQPYVTVPNISQNNVIYYYK</sequence>
<protein>
    <submittedName>
        <fullName evidence="1">Uncharacterized protein</fullName>
    </submittedName>
</protein>
<dbReference type="OrthoDB" id="5595153at2759"/>
<reference evidence="1 2" key="1">
    <citation type="submission" date="2016-08" db="EMBL/GenBank/DDBJ databases">
        <title>A Parts List for Fungal Cellulosomes Revealed by Comparative Genomics.</title>
        <authorList>
            <consortium name="DOE Joint Genome Institute"/>
            <person name="Haitjema C.H."/>
            <person name="Gilmore S.P."/>
            <person name="Henske J.K."/>
            <person name="Solomon K.V."/>
            <person name="De Groot R."/>
            <person name="Kuo A."/>
            <person name="Mondo S.J."/>
            <person name="Salamov A.A."/>
            <person name="Labutti K."/>
            <person name="Zhao Z."/>
            <person name="Chiniquy J."/>
            <person name="Barry K."/>
            <person name="Brewer H.M."/>
            <person name="Purvine S.O."/>
            <person name="Wright A.T."/>
            <person name="Boxma B."/>
            <person name="Van Alen T."/>
            <person name="Hackstein J.H."/>
            <person name="Baker S.E."/>
            <person name="Grigoriev I.V."/>
            <person name="O'Malley M.A."/>
        </authorList>
    </citation>
    <scope>NUCLEOTIDE SEQUENCE [LARGE SCALE GENOMIC DNA]</scope>
    <source>
        <strain evidence="1 2">G1</strain>
    </source>
</reference>
<comment type="caution">
    <text evidence="1">The sequence shown here is derived from an EMBL/GenBank/DDBJ whole genome shotgun (WGS) entry which is preliminary data.</text>
</comment>
<gene>
    <name evidence="1" type="ORF">LY90DRAFT_21228</name>
</gene>
<dbReference type="Proteomes" id="UP000193920">
    <property type="component" value="Unassembled WGS sequence"/>
</dbReference>
<organism evidence="1 2">
    <name type="scientific">Neocallimastix californiae</name>
    <dbReference type="NCBI Taxonomy" id="1754190"/>
    <lineage>
        <taxon>Eukaryota</taxon>
        <taxon>Fungi</taxon>
        <taxon>Fungi incertae sedis</taxon>
        <taxon>Chytridiomycota</taxon>
        <taxon>Chytridiomycota incertae sedis</taxon>
        <taxon>Neocallimastigomycetes</taxon>
        <taxon>Neocallimastigales</taxon>
        <taxon>Neocallimastigaceae</taxon>
        <taxon>Neocallimastix</taxon>
    </lineage>
</organism>
<dbReference type="EMBL" id="MCOG01000113">
    <property type="protein sequence ID" value="ORY44579.1"/>
    <property type="molecule type" value="Genomic_DNA"/>
</dbReference>
<evidence type="ECO:0000313" key="1">
    <source>
        <dbReference type="EMBL" id="ORY44579.1"/>
    </source>
</evidence>
<accession>A0A1Y2CC19</accession>
<evidence type="ECO:0000313" key="2">
    <source>
        <dbReference type="Proteomes" id="UP000193920"/>
    </source>
</evidence>
<dbReference type="AlphaFoldDB" id="A0A1Y2CC19"/>
<dbReference type="STRING" id="1754190.A0A1Y2CC19"/>